<dbReference type="Proteomes" id="UP001156706">
    <property type="component" value="Unassembled WGS sequence"/>
</dbReference>
<evidence type="ECO:0000313" key="1">
    <source>
        <dbReference type="EMBL" id="GLR12068.1"/>
    </source>
</evidence>
<proteinExistence type="predicted"/>
<protein>
    <submittedName>
        <fullName evidence="1">Uncharacterized protein</fullName>
    </submittedName>
</protein>
<organism evidence="1 2">
    <name type="scientific">Chitinimonas prasina</name>
    <dbReference type="NCBI Taxonomy" id="1434937"/>
    <lineage>
        <taxon>Bacteria</taxon>
        <taxon>Pseudomonadati</taxon>
        <taxon>Pseudomonadota</taxon>
        <taxon>Betaproteobacteria</taxon>
        <taxon>Neisseriales</taxon>
        <taxon>Chitinibacteraceae</taxon>
        <taxon>Chitinimonas</taxon>
    </lineage>
</organism>
<dbReference type="EMBL" id="BSOG01000001">
    <property type="protein sequence ID" value="GLR12068.1"/>
    <property type="molecule type" value="Genomic_DNA"/>
</dbReference>
<dbReference type="RefSeq" id="WP_284195206.1">
    <property type="nucleotide sequence ID" value="NZ_BSOG01000001.1"/>
</dbReference>
<keyword evidence="2" id="KW-1185">Reference proteome</keyword>
<name>A0ABQ5YEL2_9NEIS</name>
<accession>A0ABQ5YEL2</accession>
<sequence length="67" mass="7529">MKVQELKAGDHFVQDRHGESIRFEVLAVECVGRQFQVSFQSRLGQGSARYFGNAYLPGTRAANRTVN</sequence>
<reference evidence="2" key="1">
    <citation type="journal article" date="2019" name="Int. J. Syst. Evol. Microbiol.">
        <title>The Global Catalogue of Microorganisms (GCM) 10K type strain sequencing project: providing services to taxonomists for standard genome sequencing and annotation.</title>
        <authorList>
            <consortium name="The Broad Institute Genomics Platform"/>
            <consortium name="The Broad Institute Genome Sequencing Center for Infectious Disease"/>
            <person name="Wu L."/>
            <person name="Ma J."/>
        </authorList>
    </citation>
    <scope>NUCLEOTIDE SEQUENCE [LARGE SCALE GENOMIC DNA]</scope>
    <source>
        <strain evidence="2">NBRC 110044</strain>
    </source>
</reference>
<comment type="caution">
    <text evidence="1">The sequence shown here is derived from an EMBL/GenBank/DDBJ whole genome shotgun (WGS) entry which is preliminary data.</text>
</comment>
<gene>
    <name evidence="1" type="ORF">GCM10007907_08580</name>
</gene>
<evidence type="ECO:0000313" key="2">
    <source>
        <dbReference type="Proteomes" id="UP001156706"/>
    </source>
</evidence>